<dbReference type="EMBL" id="FQUT01000009">
    <property type="protein sequence ID" value="SHG00898.1"/>
    <property type="molecule type" value="Genomic_DNA"/>
</dbReference>
<dbReference type="Proteomes" id="UP000184518">
    <property type="component" value="Unassembled WGS sequence"/>
</dbReference>
<organism evidence="2 3">
    <name type="scientific">Chryseobacterium arachidis</name>
    <dbReference type="NCBI Taxonomy" id="1416778"/>
    <lineage>
        <taxon>Bacteria</taxon>
        <taxon>Pseudomonadati</taxon>
        <taxon>Bacteroidota</taxon>
        <taxon>Flavobacteriia</taxon>
        <taxon>Flavobacteriales</taxon>
        <taxon>Weeksellaceae</taxon>
        <taxon>Chryseobacterium group</taxon>
        <taxon>Chryseobacterium</taxon>
    </lineage>
</organism>
<feature type="region of interest" description="Disordered" evidence="1">
    <location>
        <begin position="38"/>
        <end position="75"/>
    </location>
</feature>
<feature type="compositionally biased region" description="Polar residues" evidence="1">
    <location>
        <begin position="66"/>
        <end position="75"/>
    </location>
</feature>
<accession>A0A1M5GB40</accession>
<proteinExistence type="predicted"/>
<reference evidence="3" key="1">
    <citation type="submission" date="2016-11" db="EMBL/GenBank/DDBJ databases">
        <authorList>
            <person name="Varghese N."/>
            <person name="Submissions S."/>
        </authorList>
    </citation>
    <scope>NUCLEOTIDE SEQUENCE [LARGE SCALE GENOMIC DNA]</scope>
    <source>
        <strain evidence="3">DSM 27619</strain>
    </source>
</reference>
<dbReference type="PROSITE" id="PS51257">
    <property type="entry name" value="PROKAR_LIPOPROTEIN"/>
    <property type="match status" value="1"/>
</dbReference>
<dbReference type="AlphaFoldDB" id="A0A1M5GB40"/>
<dbReference type="RefSeq" id="WP_072959880.1">
    <property type="nucleotide sequence ID" value="NZ_FQUT01000009.1"/>
</dbReference>
<sequence>MKFVLSLTILGFLVLSCKKTENSTTPTSDSTVITDDSITTAAPMPNDTTQIADTTTADNATRTNTMNSDSTQITK</sequence>
<evidence type="ECO:0000313" key="3">
    <source>
        <dbReference type="Proteomes" id="UP000184518"/>
    </source>
</evidence>
<keyword evidence="3" id="KW-1185">Reference proteome</keyword>
<gene>
    <name evidence="2" type="ORF">SAMN05443633_10971</name>
</gene>
<evidence type="ECO:0000313" key="2">
    <source>
        <dbReference type="EMBL" id="SHG00898.1"/>
    </source>
</evidence>
<dbReference type="STRING" id="1416778.SAMN05443633_10971"/>
<evidence type="ECO:0000256" key="1">
    <source>
        <dbReference type="SAM" id="MobiDB-lite"/>
    </source>
</evidence>
<feature type="compositionally biased region" description="Low complexity" evidence="1">
    <location>
        <begin position="38"/>
        <end position="65"/>
    </location>
</feature>
<protein>
    <submittedName>
        <fullName evidence="2">Uncharacterized protein</fullName>
    </submittedName>
</protein>
<name>A0A1M5GB40_9FLAO</name>